<dbReference type="EMBL" id="CP049865">
    <property type="protein sequence ID" value="QIK73943.1"/>
    <property type="molecule type" value="Genomic_DNA"/>
</dbReference>
<evidence type="ECO:0000259" key="1">
    <source>
        <dbReference type="Pfam" id="PF17844"/>
    </source>
</evidence>
<reference evidence="2 3" key="1">
    <citation type="submission" date="2020-03" db="EMBL/GenBank/DDBJ databases">
        <title>Propioniciclava sp. nov., isolated from Hydrophilus acuminatus.</title>
        <authorList>
            <person name="Hyun D.-W."/>
            <person name="Bae J.-W."/>
        </authorList>
    </citation>
    <scope>NUCLEOTIDE SEQUENCE [LARGE SCALE GENOMIC DNA]</scope>
    <source>
        <strain evidence="2 3">HDW11</strain>
    </source>
</reference>
<organism evidence="2 3">
    <name type="scientific">Propioniciclava coleopterorum</name>
    <dbReference type="NCBI Taxonomy" id="2714937"/>
    <lineage>
        <taxon>Bacteria</taxon>
        <taxon>Bacillati</taxon>
        <taxon>Actinomycetota</taxon>
        <taxon>Actinomycetes</taxon>
        <taxon>Propionibacteriales</taxon>
        <taxon>Propionibacteriaceae</taxon>
        <taxon>Propioniciclava</taxon>
    </lineage>
</organism>
<proteinExistence type="predicted"/>
<keyword evidence="3" id="KW-1185">Reference proteome</keyword>
<dbReference type="Proteomes" id="UP000501058">
    <property type="component" value="Chromosome"/>
</dbReference>
<protein>
    <recommendedName>
        <fullName evidence="1">Bacterial SCP orthologue domain-containing protein</fullName>
    </recommendedName>
</protein>
<name>A0A6G7YAX1_9ACTN</name>
<evidence type="ECO:0000313" key="3">
    <source>
        <dbReference type="Proteomes" id="UP000501058"/>
    </source>
</evidence>
<dbReference type="AlphaFoldDB" id="A0A6G7YAX1"/>
<gene>
    <name evidence="2" type="ORF">G7070_12030</name>
</gene>
<sequence length="149" mass="15297">MVDRVRAAAAQDTDVPEDVARRLAAAPPTDPDLAARAEEGLVAACLAAGLDVGRPSLAAAVRTSLFRLEADNPGRLVEVRVPPFGAVQIGVAGVSSAHTRGTPPNVVETDAATWLALVSGRLAWADARADHRVRASGAHADLGVLLGDL</sequence>
<accession>A0A6G7YAX1</accession>
<dbReference type="InterPro" id="IPR041629">
    <property type="entry name" value="SCP_3"/>
</dbReference>
<dbReference type="Pfam" id="PF17844">
    <property type="entry name" value="SCP_3"/>
    <property type="match status" value="1"/>
</dbReference>
<dbReference type="Gene3D" id="3.30.1050.40">
    <property type="match status" value="1"/>
</dbReference>
<feature type="domain" description="Bacterial SCP orthologue" evidence="1">
    <location>
        <begin position="54"/>
        <end position="146"/>
    </location>
</feature>
<evidence type="ECO:0000313" key="2">
    <source>
        <dbReference type="EMBL" id="QIK73943.1"/>
    </source>
</evidence>
<dbReference type="KEGG" id="prv:G7070_12030"/>